<reference evidence="1 2" key="1">
    <citation type="journal article" date="2020" name="IScience">
        <title>Genome Sequencing of the Endangered Kingdonia uniflora (Circaeasteraceae, Ranunculales) Reveals Potential Mechanisms of Evolutionary Specialization.</title>
        <authorList>
            <person name="Sun Y."/>
            <person name="Deng T."/>
            <person name="Zhang A."/>
            <person name="Moore M.J."/>
            <person name="Landis J.B."/>
            <person name="Lin N."/>
            <person name="Zhang H."/>
            <person name="Zhang X."/>
            <person name="Huang J."/>
            <person name="Zhang X."/>
            <person name="Sun H."/>
            <person name="Wang H."/>
        </authorList>
    </citation>
    <scope>NUCLEOTIDE SEQUENCE [LARGE SCALE GENOMIC DNA]</scope>
    <source>
        <strain evidence="1">TB1705</strain>
        <tissue evidence="1">Leaf</tissue>
    </source>
</reference>
<comment type="caution">
    <text evidence="1">The sequence shown here is derived from an EMBL/GenBank/DDBJ whole genome shotgun (WGS) entry which is preliminary data.</text>
</comment>
<organism evidence="1 2">
    <name type="scientific">Kingdonia uniflora</name>
    <dbReference type="NCBI Taxonomy" id="39325"/>
    <lineage>
        <taxon>Eukaryota</taxon>
        <taxon>Viridiplantae</taxon>
        <taxon>Streptophyta</taxon>
        <taxon>Embryophyta</taxon>
        <taxon>Tracheophyta</taxon>
        <taxon>Spermatophyta</taxon>
        <taxon>Magnoliopsida</taxon>
        <taxon>Ranunculales</taxon>
        <taxon>Circaeasteraceae</taxon>
        <taxon>Kingdonia</taxon>
    </lineage>
</organism>
<keyword evidence="2" id="KW-1185">Reference proteome</keyword>
<dbReference type="InterPro" id="IPR007750">
    <property type="entry name" value="DUF674"/>
</dbReference>
<evidence type="ECO:0008006" key="3">
    <source>
        <dbReference type="Google" id="ProtNLM"/>
    </source>
</evidence>
<proteinExistence type="predicted"/>
<name>A0A7J7N190_9MAGN</name>
<dbReference type="PANTHER" id="PTHR33103">
    <property type="entry name" value="OS01G0153900 PROTEIN"/>
    <property type="match status" value="1"/>
</dbReference>
<gene>
    <name evidence="1" type="ORF">GIB67_007600</name>
</gene>
<evidence type="ECO:0000313" key="1">
    <source>
        <dbReference type="EMBL" id="KAF6160959.1"/>
    </source>
</evidence>
<sequence length="477" mass="53501">MPLGTIVRLTCKELQISAIGSMDNLYKSLENLDVKYFDKETCKAMLLRPGNSADLVCKNLKLNVDDTEAIKYYRCKDFIQGKCARNNSSLSASMLDKCSCGTLMNEWINISYTDGKSFVEGRMFIVTDNLMVVPQSTEPCWALFKDIGIKEVGTLVEKTVSVGSEEILSLLRLSILSTTPLTDILLQHGDGSSGIINLKGYEMKAQTEEKINSDAKITVKITIRKSNNKILYAEAGEDFVEFLFSILALPLGSVVRFLERTPNLGCISTLYKSVEGSEFDRFITSSSRKEILLFPIIAPRLGSKNRILDIEEMVYPTYLYKGITQKTPSNTVDKVTSNAVVNPNPLGIFLKAPEKFIITDNLIVTPFSFISSLSLLERDKVPMDDIEVRVVSVGHEEVHSETHHEYHFIFCSEAIGGFFNLQKRKKMISLKVMVDIKKNQVVFVVSGEDFVDILLSFLTMPIGTIVRLTRKRPQCKT</sequence>
<dbReference type="Pfam" id="PF05056">
    <property type="entry name" value="DUF674"/>
    <property type="match status" value="2"/>
</dbReference>
<dbReference type="PANTHER" id="PTHR33103:SF27">
    <property type="entry name" value="OS04G0594700 PROTEIN"/>
    <property type="match status" value="1"/>
</dbReference>
<dbReference type="EMBL" id="JACGCM010001144">
    <property type="protein sequence ID" value="KAF6160959.1"/>
    <property type="molecule type" value="Genomic_DNA"/>
</dbReference>
<dbReference type="Proteomes" id="UP000541444">
    <property type="component" value="Unassembled WGS sequence"/>
</dbReference>
<dbReference type="AlphaFoldDB" id="A0A7J7N190"/>
<dbReference type="OrthoDB" id="1277335at2759"/>
<evidence type="ECO:0000313" key="2">
    <source>
        <dbReference type="Proteomes" id="UP000541444"/>
    </source>
</evidence>
<accession>A0A7J7N190</accession>
<protein>
    <recommendedName>
        <fullName evidence="3">DUF674 family protein</fullName>
    </recommendedName>
</protein>